<evidence type="ECO:0000313" key="9">
    <source>
        <dbReference type="EMBL" id="OHA50639.1"/>
    </source>
</evidence>
<feature type="transmembrane region" description="Helical" evidence="8">
    <location>
        <begin position="501"/>
        <end position="525"/>
    </location>
</feature>
<dbReference type="PANTHER" id="PTHR47019:SF1">
    <property type="entry name" value="LIPID II FLIPPASE MURJ"/>
    <property type="match status" value="1"/>
</dbReference>
<protein>
    <recommendedName>
        <fullName evidence="8">Probable lipid II flippase MurJ</fullName>
    </recommendedName>
</protein>
<sequence>MVRKILNLFYQEYGGLHKAALILAVSSIISAVFGILRDRLLAGNFGAGESLDIYYAAFKIPDFIYIISLSVISVNALIPFFLEKAAASGEQAKKFLDETLTFFLLTIFFLAAGAYFLIPYLAGWIAPGFSESSRAEFVSLSRILLLSPIFLGLSNLVSSVIQSHNRFIIYALSPIFYNLGIIFGIVFLLPKFGLAGIVAGVAMGAVMHLAIQIPAIVRLGFFPWPAGKINIKEAWRVARLSFPRSLGLGLNQIILIFITASASLLSVGSIAVFNLSFNLQSVPLAVIGMSYSVAAFPTLAKLFVNNKKKEFLEQTAIAVRQIIFWSITASILIIVLRAQIVRVVFGSGHFSWQDTRLTAAAVAIFAFSVTAQSIIVVFTRAFYASGKTWKPIMINVISAVFIIGITPLFISLIKNHYFLSSFFEIALRVGGVGGADMLALPLAYSLGMIANSILLFLLFQKEFGDVWVRARKTFFEVLGASLLMGVAVYSALNFLDNIFDINIFAGIFSQGIIAALIGGLVWFGVLKMLKNKELEEITGAIFAKFWKTTVVVPEPETLDRQ</sequence>
<evidence type="ECO:0000256" key="6">
    <source>
        <dbReference type="ARBA" id="ARBA00022989"/>
    </source>
</evidence>
<organism evidence="9 10">
    <name type="scientific">Candidatus Terrybacteria bacterium RIFCSPHIGHO2_02_41_19</name>
    <dbReference type="NCBI Taxonomy" id="1802364"/>
    <lineage>
        <taxon>Bacteria</taxon>
        <taxon>Candidatus Terryibacteriota</taxon>
    </lineage>
</organism>
<dbReference type="GO" id="GO:0034204">
    <property type="term" value="P:lipid translocation"/>
    <property type="evidence" value="ECO:0007669"/>
    <property type="project" value="TreeGrafter"/>
</dbReference>
<feature type="transmembrane region" description="Helical" evidence="8">
    <location>
        <begin position="392"/>
        <end position="413"/>
    </location>
</feature>
<keyword evidence="7 8" id="KW-0472">Membrane</keyword>
<evidence type="ECO:0000256" key="2">
    <source>
        <dbReference type="ARBA" id="ARBA00022475"/>
    </source>
</evidence>
<comment type="caution">
    <text evidence="9">The sequence shown here is derived from an EMBL/GenBank/DDBJ whole genome shotgun (WGS) entry which is preliminary data.</text>
</comment>
<evidence type="ECO:0000313" key="10">
    <source>
        <dbReference type="Proteomes" id="UP000178646"/>
    </source>
</evidence>
<keyword evidence="2 8" id="KW-1003">Cell membrane</keyword>
<dbReference type="EMBL" id="MHSU01000012">
    <property type="protein sequence ID" value="OHA50639.1"/>
    <property type="molecule type" value="Genomic_DNA"/>
</dbReference>
<feature type="transmembrane region" description="Helical" evidence="8">
    <location>
        <begin position="195"/>
        <end position="221"/>
    </location>
</feature>
<dbReference type="HAMAP" id="MF_02078">
    <property type="entry name" value="MurJ_MviN"/>
    <property type="match status" value="1"/>
</dbReference>
<gene>
    <name evidence="8" type="primary">murJ</name>
    <name evidence="9" type="ORF">A2W59_01515</name>
</gene>
<keyword evidence="4 8" id="KW-0133">Cell shape</keyword>
<dbReference type="UniPathway" id="UPA00219"/>
<keyword evidence="5 8" id="KW-0573">Peptidoglycan synthesis</keyword>
<dbReference type="PRINTS" id="PR01806">
    <property type="entry name" value="VIRFACTRMVIN"/>
</dbReference>
<feature type="transmembrane region" description="Helical" evidence="8">
    <location>
        <begin position="357"/>
        <end position="380"/>
    </location>
</feature>
<feature type="transmembrane region" description="Helical" evidence="8">
    <location>
        <begin position="20"/>
        <end position="36"/>
    </location>
</feature>
<feature type="transmembrane region" description="Helical" evidence="8">
    <location>
        <begin position="438"/>
        <end position="459"/>
    </location>
</feature>
<dbReference type="InterPro" id="IPR051050">
    <property type="entry name" value="Lipid_II_flippase_MurJ/MviN"/>
</dbReference>
<dbReference type="InterPro" id="IPR004268">
    <property type="entry name" value="MurJ"/>
</dbReference>
<evidence type="ECO:0000256" key="3">
    <source>
        <dbReference type="ARBA" id="ARBA00022692"/>
    </source>
</evidence>
<evidence type="ECO:0000256" key="1">
    <source>
        <dbReference type="ARBA" id="ARBA00004651"/>
    </source>
</evidence>
<dbReference type="Pfam" id="PF03023">
    <property type="entry name" value="MurJ"/>
    <property type="match status" value="1"/>
</dbReference>
<reference evidence="9 10" key="1">
    <citation type="journal article" date="2016" name="Nat. Commun.">
        <title>Thousands of microbial genomes shed light on interconnected biogeochemical processes in an aquifer system.</title>
        <authorList>
            <person name="Anantharaman K."/>
            <person name="Brown C.T."/>
            <person name="Hug L.A."/>
            <person name="Sharon I."/>
            <person name="Castelle C.J."/>
            <person name="Probst A.J."/>
            <person name="Thomas B.C."/>
            <person name="Singh A."/>
            <person name="Wilkins M.J."/>
            <person name="Karaoz U."/>
            <person name="Brodie E.L."/>
            <person name="Williams K.H."/>
            <person name="Hubbard S.S."/>
            <person name="Banfield J.F."/>
        </authorList>
    </citation>
    <scope>NUCLEOTIDE SEQUENCE [LARGE SCALE GENOMIC DNA]</scope>
</reference>
<evidence type="ECO:0000256" key="8">
    <source>
        <dbReference type="HAMAP-Rule" id="MF_02078"/>
    </source>
</evidence>
<dbReference type="PANTHER" id="PTHR47019">
    <property type="entry name" value="LIPID II FLIPPASE MURJ"/>
    <property type="match status" value="1"/>
</dbReference>
<dbReference type="AlphaFoldDB" id="A0A1G2PSB2"/>
<proteinExistence type="inferred from homology"/>
<keyword evidence="8" id="KW-0961">Cell wall biogenesis/degradation</keyword>
<accession>A0A1G2PSB2</accession>
<evidence type="ECO:0000256" key="7">
    <source>
        <dbReference type="ARBA" id="ARBA00023136"/>
    </source>
</evidence>
<name>A0A1G2PSB2_9BACT</name>
<feature type="transmembrane region" description="Helical" evidence="8">
    <location>
        <begin position="282"/>
        <end position="303"/>
    </location>
</feature>
<dbReference type="GO" id="GO:0005886">
    <property type="term" value="C:plasma membrane"/>
    <property type="evidence" value="ECO:0007669"/>
    <property type="project" value="UniProtKB-SubCell"/>
</dbReference>
<feature type="transmembrane region" description="Helical" evidence="8">
    <location>
        <begin position="474"/>
        <end position="495"/>
    </location>
</feature>
<comment type="subcellular location">
    <subcellularLocation>
        <location evidence="1 8">Cell membrane</location>
        <topology evidence="1 8">Multi-pass membrane protein</topology>
    </subcellularLocation>
</comment>
<keyword evidence="6 8" id="KW-1133">Transmembrane helix</keyword>
<dbReference type="GO" id="GO:0009252">
    <property type="term" value="P:peptidoglycan biosynthetic process"/>
    <property type="evidence" value="ECO:0007669"/>
    <property type="project" value="UniProtKB-UniRule"/>
</dbReference>
<feature type="transmembrane region" description="Helical" evidence="8">
    <location>
        <begin position="323"/>
        <end position="345"/>
    </location>
</feature>
<evidence type="ECO:0000256" key="5">
    <source>
        <dbReference type="ARBA" id="ARBA00022984"/>
    </source>
</evidence>
<dbReference type="GO" id="GO:0008360">
    <property type="term" value="P:regulation of cell shape"/>
    <property type="evidence" value="ECO:0007669"/>
    <property type="project" value="UniProtKB-KW"/>
</dbReference>
<comment type="function">
    <text evidence="8">Involved in peptidoglycan biosynthesis. Transports lipid-linked peptidoglycan precursors from the inner to the outer leaflet of the cytoplasmic membrane.</text>
</comment>
<comment type="pathway">
    <text evidence="8">Cell wall biogenesis; peptidoglycan biosynthesis.</text>
</comment>
<keyword evidence="3 8" id="KW-0812">Transmembrane</keyword>
<comment type="similarity">
    <text evidence="8">Belongs to the MurJ/MviN family.</text>
</comment>
<evidence type="ECO:0000256" key="4">
    <source>
        <dbReference type="ARBA" id="ARBA00022960"/>
    </source>
</evidence>
<feature type="transmembrane region" description="Helical" evidence="8">
    <location>
        <begin position="253"/>
        <end position="276"/>
    </location>
</feature>
<keyword evidence="8" id="KW-0813">Transport</keyword>
<feature type="transmembrane region" description="Helical" evidence="8">
    <location>
        <begin position="102"/>
        <end position="125"/>
    </location>
</feature>
<feature type="transmembrane region" description="Helical" evidence="8">
    <location>
        <begin position="169"/>
        <end position="189"/>
    </location>
</feature>
<dbReference type="GO" id="GO:0071555">
    <property type="term" value="P:cell wall organization"/>
    <property type="evidence" value="ECO:0007669"/>
    <property type="project" value="UniProtKB-KW"/>
</dbReference>
<feature type="transmembrane region" description="Helical" evidence="8">
    <location>
        <begin position="137"/>
        <end position="157"/>
    </location>
</feature>
<dbReference type="Proteomes" id="UP000178646">
    <property type="component" value="Unassembled WGS sequence"/>
</dbReference>
<feature type="transmembrane region" description="Helical" evidence="8">
    <location>
        <begin position="63"/>
        <end position="82"/>
    </location>
</feature>
<dbReference type="GO" id="GO:0015648">
    <property type="term" value="F:lipid-linked peptidoglycan transporter activity"/>
    <property type="evidence" value="ECO:0007669"/>
    <property type="project" value="UniProtKB-UniRule"/>
</dbReference>